<name>A0A7W2EPR3_9BURK</name>
<evidence type="ECO:0000313" key="2">
    <source>
        <dbReference type="EMBL" id="MBA5636377.1"/>
    </source>
</evidence>
<dbReference type="AlphaFoldDB" id="A0A7W2EPR3"/>
<gene>
    <name evidence="2" type="ORF">H3H37_04855</name>
</gene>
<dbReference type="CDD" id="cd02440">
    <property type="entry name" value="AdoMet_MTases"/>
    <property type="match status" value="1"/>
</dbReference>
<organism evidence="2 3">
    <name type="scientific">Rugamonas brunnea</name>
    <dbReference type="NCBI Taxonomy" id="2758569"/>
    <lineage>
        <taxon>Bacteria</taxon>
        <taxon>Pseudomonadati</taxon>
        <taxon>Pseudomonadota</taxon>
        <taxon>Betaproteobacteria</taxon>
        <taxon>Burkholderiales</taxon>
        <taxon>Oxalobacteraceae</taxon>
        <taxon>Telluria group</taxon>
        <taxon>Rugamonas</taxon>
    </lineage>
</organism>
<feature type="domain" description="Methyltransferase type 11" evidence="1">
    <location>
        <begin position="46"/>
        <end position="142"/>
    </location>
</feature>
<protein>
    <submittedName>
        <fullName evidence="2">Methyltransferase domain-containing protein</fullName>
    </submittedName>
</protein>
<evidence type="ECO:0000259" key="1">
    <source>
        <dbReference type="Pfam" id="PF08241"/>
    </source>
</evidence>
<accession>A0A7W2EPR3</accession>
<keyword evidence="2" id="KW-0489">Methyltransferase</keyword>
<evidence type="ECO:0000313" key="3">
    <source>
        <dbReference type="Proteomes" id="UP000534388"/>
    </source>
</evidence>
<sequence>MKQQAVIVEQFGNTAQAYLSSAVHAQGADLAAMHDIARKMALPRVLDLGCGAGHASFAVAPVAQSVVAFDLSQAMLDVVTQAAADRGLENIRTQQGDVGQLPFAGAIFDLVVTRFSAHHWLDVPAALQEAWRVLRPGGKLVIVDIVAPASALCDTTLQAVELLRDGSHVRDYRLCEWGHKLGMAGFAHRLDSQWKLEMRFAEWVARMRTPALREQAIRSLWDSAPREARDYFAVQADHSFTIDAAMFVACKQEEEIY</sequence>
<dbReference type="Proteomes" id="UP000534388">
    <property type="component" value="Unassembled WGS sequence"/>
</dbReference>
<dbReference type="InterPro" id="IPR013216">
    <property type="entry name" value="Methyltransf_11"/>
</dbReference>
<keyword evidence="2" id="KW-0808">Transferase</keyword>
<dbReference type="Pfam" id="PF08241">
    <property type="entry name" value="Methyltransf_11"/>
    <property type="match status" value="1"/>
</dbReference>
<dbReference type="PANTHER" id="PTHR43591">
    <property type="entry name" value="METHYLTRANSFERASE"/>
    <property type="match status" value="1"/>
</dbReference>
<dbReference type="RefSeq" id="WP_182160511.1">
    <property type="nucleotide sequence ID" value="NZ_JACEZT010000002.1"/>
</dbReference>
<proteinExistence type="predicted"/>
<reference evidence="2 3" key="1">
    <citation type="submission" date="2020-07" db="EMBL/GenBank/DDBJ databases">
        <title>Novel species isolated from subtropical streams in China.</title>
        <authorList>
            <person name="Lu H."/>
        </authorList>
    </citation>
    <scope>NUCLEOTIDE SEQUENCE [LARGE SCALE GENOMIC DNA]</scope>
    <source>
        <strain evidence="2 3">LX20W</strain>
    </source>
</reference>
<dbReference type="PANTHER" id="PTHR43591:SF24">
    <property type="entry name" value="2-METHOXY-6-POLYPRENYL-1,4-BENZOQUINOL METHYLASE, MITOCHONDRIAL"/>
    <property type="match status" value="1"/>
</dbReference>
<keyword evidence="3" id="KW-1185">Reference proteome</keyword>
<dbReference type="GO" id="GO:0008757">
    <property type="term" value="F:S-adenosylmethionine-dependent methyltransferase activity"/>
    <property type="evidence" value="ECO:0007669"/>
    <property type="project" value="InterPro"/>
</dbReference>
<dbReference type="Gene3D" id="3.40.50.150">
    <property type="entry name" value="Vaccinia Virus protein VP39"/>
    <property type="match status" value="1"/>
</dbReference>
<dbReference type="EMBL" id="JACEZT010000002">
    <property type="protein sequence ID" value="MBA5636377.1"/>
    <property type="molecule type" value="Genomic_DNA"/>
</dbReference>
<comment type="caution">
    <text evidence="2">The sequence shown here is derived from an EMBL/GenBank/DDBJ whole genome shotgun (WGS) entry which is preliminary data.</text>
</comment>
<dbReference type="GO" id="GO:0032259">
    <property type="term" value="P:methylation"/>
    <property type="evidence" value="ECO:0007669"/>
    <property type="project" value="UniProtKB-KW"/>
</dbReference>
<dbReference type="InterPro" id="IPR029063">
    <property type="entry name" value="SAM-dependent_MTases_sf"/>
</dbReference>
<dbReference type="SUPFAM" id="SSF53335">
    <property type="entry name" value="S-adenosyl-L-methionine-dependent methyltransferases"/>
    <property type="match status" value="1"/>
</dbReference>